<protein>
    <recommendedName>
        <fullName evidence="2">receptor protein-tyrosine kinase</fullName>
        <ecNumber evidence="2">2.7.10.1</ecNumber>
    </recommendedName>
</protein>
<dbReference type="CDD" id="cd00064">
    <property type="entry name" value="FU"/>
    <property type="match status" value="2"/>
</dbReference>
<evidence type="ECO:0000256" key="4">
    <source>
        <dbReference type="ARBA" id="ARBA00022679"/>
    </source>
</evidence>
<dbReference type="Proteomes" id="UP000694401">
    <property type="component" value="Unassembled WGS sequence"/>
</dbReference>
<dbReference type="Ensembl" id="ENSZLMT00000017073.1">
    <property type="protein sequence ID" value="ENSZLMP00000016614.1"/>
    <property type="gene ID" value="ENSZLMG00000011540.1"/>
</dbReference>
<evidence type="ECO:0000256" key="6">
    <source>
        <dbReference type="ARBA" id="ARBA00022741"/>
    </source>
</evidence>
<evidence type="ECO:0000259" key="15">
    <source>
        <dbReference type="Pfam" id="PF00757"/>
    </source>
</evidence>
<keyword evidence="4" id="KW-0808">Transferase</keyword>
<dbReference type="SUPFAM" id="SSF52058">
    <property type="entry name" value="L domain-like"/>
    <property type="match status" value="1"/>
</dbReference>
<dbReference type="EC" id="2.7.10.1" evidence="2"/>
<keyword evidence="8" id="KW-0067">ATP-binding</keyword>
<evidence type="ECO:0000256" key="2">
    <source>
        <dbReference type="ARBA" id="ARBA00011902"/>
    </source>
</evidence>
<dbReference type="Gene3D" id="2.10.220.10">
    <property type="entry name" value="Hormone Receptor, Insulin-like Growth Factor Receptor 1, Chain A, domain 2"/>
    <property type="match status" value="2"/>
</dbReference>
<dbReference type="AlphaFoldDB" id="A0A8D2PMI1"/>
<dbReference type="Pfam" id="PF00757">
    <property type="entry name" value="Furin-like"/>
    <property type="match status" value="1"/>
</dbReference>
<evidence type="ECO:0000256" key="5">
    <source>
        <dbReference type="ARBA" id="ARBA00022692"/>
    </source>
</evidence>
<dbReference type="Gene3D" id="3.80.20.20">
    <property type="entry name" value="Receptor L-domain"/>
    <property type="match status" value="1"/>
</dbReference>
<evidence type="ECO:0000256" key="1">
    <source>
        <dbReference type="ARBA" id="ARBA00004479"/>
    </source>
</evidence>
<keyword evidence="9" id="KW-1133">Transmembrane helix</keyword>
<comment type="catalytic activity">
    <reaction evidence="14">
        <text>L-tyrosyl-[protein] + ATP = O-phospho-L-tyrosyl-[protein] + ADP + H(+)</text>
        <dbReference type="Rhea" id="RHEA:10596"/>
        <dbReference type="Rhea" id="RHEA-COMP:10136"/>
        <dbReference type="Rhea" id="RHEA-COMP:20101"/>
        <dbReference type="ChEBI" id="CHEBI:15378"/>
        <dbReference type="ChEBI" id="CHEBI:30616"/>
        <dbReference type="ChEBI" id="CHEBI:46858"/>
        <dbReference type="ChEBI" id="CHEBI:61978"/>
        <dbReference type="ChEBI" id="CHEBI:456216"/>
        <dbReference type="EC" id="2.7.10.1"/>
    </reaction>
</comment>
<feature type="domain" description="Furin-like cysteine-rich" evidence="15">
    <location>
        <begin position="191"/>
        <end position="269"/>
    </location>
</feature>
<feature type="domain" description="Receptor L-domain" evidence="16">
    <location>
        <begin position="63"/>
        <end position="174"/>
    </location>
</feature>
<sequence>MVTLWVSLCPGDPIGDSVGVPMVLVTLLVTPWLSPVCAGTLNGLSVTGDAQHQYQTLHKMYNNCEIVMGNLEIVLIDHTQDLSFLQTIREVTGYILIAMNVFSALPLQNLRVIRGTQFYEERFALFVLLNYNPNTTHALRQLGLNQLTEILAGGVYIEKNAQLCHVDTVEWRDIMRDTRLEPLVRDNGQGCAPCHESCGGHCWGPGPDDCQKLTKTICAPQCNGRCFGRAPNECCHEECAGGCTGPLRTHCFACRHFNRSGSCVLSVPMAVSVPVFICPSVHAMSLCPPQACRHFNDSGSCVPLCPQPLIYNKLTFQLEPNPDTKYQYGGVCVRECPRESALGGSLGGSGGSLGGVGDTR</sequence>
<dbReference type="SMART" id="SM00261">
    <property type="entry name" value="FU"/>
    <property type="match status" value="2"/>
</dbReference>
<reference evidence="17" key="1">
    <citation type="submission" date="2025-08" db="UniProtKB">
        <authorList>
            <consortium name="Ensembl"/>
        </authorList>
    </citation>
    <scope>IDENTIFICATION</scope>
</reference>
<dbReference type="InterPro" id="IPR000494">
    <property type="entry name" value="Rcpt_L-dom"/>
</dbReference>
<accession>A0A8D2PMI1</accession>
<dbReference type="Pfam" id="PF01030">
    <property type="entry name" value="Recep_L_domain"/>
    <property type="match status" value="1"/>
</dbReference>
<keyword evidence="18" id="KW-1185">Reference proteome</keyword>
<keyword evidence="5" id="KW-0812">Transmembrane</keyword>
<keyword evidence="6" id="KW-0547">Nucleotide-binding</keyword>
<keyword evidence="10" id="KW-0472">Membrane</keyword>
<evidence type="ECO:0000313" key="17">
    <source>
        <dbReference type="Ensembl" id="ENSZLMP00000016614.1"/>
    </source>
</evidence>
<dbReference type="GO" id="GO:0016020">
    <property type="term" value="C:membrane"/>
    <property type="evidence" value="ECO:0007669"/>
    <property type="project" value="UniProtKB-SubCell"/>
</dbReference>
<dbReference type="GO" id="GO:0004714">
    <property type="term" value="F:transmembrane receptor protein tyrosine kinase activity"/>
    <property type="evidence" value="ECO:0007669"/>
    <property type="project" value="UniProtKB-EC"/>
</dbReference>
<evidence type="ECO:0000256" key="14">
    <source>
        <dbReference type="ARBA" id="ARBA00051243"/>
    </source>
</evidence>
<evidence type="ECO:0000313" key="18">
    <source>
        <dbReference type="Proteomes" id="UP000694401"/>
    </source>
</evidence>
<dbReference type="InterPro" id="IPR009030">
    <property type="entry name" value="Growth_fac_rcpt_cys_sf"/>
</dbReference>
<evidence type="ECO:0000256" key="13">
    <source>
        <dbReference type="ARBA" id="ARBA00023180"/>
    </source>
</evidence>
<reference evidence="17" key="2">
    <citation type="submission" date="2025-09" db="UniProtKB">
        <authorList>
            <consortium name="Ensembl"/>
        </authorList>
    </citation>
    <scope>IDENTIFICATION</scope>
</reference>
<evidence type="ECO:0000256" key="7">
    <source>
        <dbReference type="ARBA" id="ARBA00022777"/>
    </source>
</evidence>
<keyword evidence="13" id="KW-0325">Glycoprotein</keyword>
<evidence type="ECO:0000256" key="12">
    <source>
        <dbReference type="ARBA" id="ARBA00023170"/>
    </source>
</evidence>
<dbReference type="GO" id="GO:0005524">
    <property type="term" value="F:ATP binding"/>
    <property type="evidence" value="ECO:0007669"/>
    <property type="project" value="UniProtKB-KW"/>
</dbReference>
<dbReference type="InterPro" id="IPR006211">
    <property type="entry name" value="Furin-like_Cys-rich_dom"/>
</dbReference>
<name>A0A8D2PMI1_ZOSLA</name>
<evidence type="ECO:0000256" key="11">
    <source>
        <dbReference type="ARBA" id="ARBA00023137"/>
    </source>
</evidence>
<dbReference type="SUPFAM" id="SSF57184">
    <property type="entry name" value="Growth factor receptor domain"/>
    <property type="match status" value="1"/>
</dbReference>
<keyword evidence="12" id="KW-0675">Receptor</keyword>
<evidence type="ECO:0000256" key="8">
    <source>
        <dbReference type="ARBA" id="ARBA00022840"/>
    </source>
</evidence>
<keyword evidence="7" id="KW-0418">Kinase</keyword>
<evidence type="ECO:0000256" key="10">
    <source>
        <dbReference type="ARBA" id="ARBA00023136"/>
    </source>
</evidence>
<dbReference type="InterPro" id="IPR006212">
    <property type="entry name" value="Furin_repeat"/>
</dbReference>
<dbReference type="InterPro" id="IPR036941">
    <property type="entry name" value="Rcpt_L-dom_sf"/>
</dbReference>
<comment type="subcellular location">
    <subcellularLocation>
        <location evidence="1">Membrane</location>
        <topology evidence="1">Single-pass type I membrane protein</topology>
    </subcellularLocation>
</comment>
<keyword evidence="11" id="KW-0829">Tyrosine-protein kinase</keyword>
<evidence type="ECO:0000259" key="16">
    <source>
        <dbReference type="Pfam" id="PF01030"/>
    </source>
</evidence>
<evidence type="ECO:0000256" key="9">
    <source>
        <dbReference type="ARBA" id="ARBA00022989"/>
    </source>
</evidence>
<organism evidence="17 18">
    <name type="scientific">Zosterops lateralis melanops</name>
    <dbReference type="NCBI Taxonomy" id="1220523"/>
    <lineage>
        <taxon>Eukaryota</taxon>
        <taxon>Metazoa</taxon>
        <taxon>Chordata</taxon>
        <taxon>Craniata</taxon>
        <taxon>Vertebrata</taxon>
        <taxon>Euteleostomi</taxon>
        <taxon>Archelosauria</taxon>
        <taxon>Archosauria</taxon>
        <taxon>Dinosauria</taxon>
        <taxon>Saurischia</taxon>
        <taxon>Theropoda</taxon>
        <taxon>Coelurosauria</taxon>
        <taxon>Aves</taxon>
        <taxon>Neognathae</taxon>
        <taxon>Neoaves</taxon>
        <taxon>Telluraves</taxon>
        <taxon>Australaves</taxon>
        <taxon>Passeriformes</taxon>
        <taxon>Sylvioidea</taxon>
        <taxon>Zosteropidae</taxon>
        <taxon>Zosterops</taxon>
    </lineage>
</organism>
<proteinExistence type="predicted"/>
<evidence type="ECO:0000256" key="3">
    <source>
        <dbReference type="ARBA" id="ARBA00022553"/>
    </source>
</evidence>
<dbReference type="FunFam" id="3.80.20.20:FF:000004">
    <property type="entry name" value="Receptor protein-tyrosine kinase"/>
    <property type="match status" value="1"/>
</dbReference>
<keyword evidence="3" id="KW-0597">Phosphoprotein</keyword>